<name>A0ABY2SUS4_9HYPH</name>
<gene>
    <name evidence="2" type="ORF">FCN80_02225</name>
</gene>
<evidence type="ECO:0000313" key="2">
    <source>
        <dbReference type="EMBL" id="TKI08886.1"/>
    </source>
</evidence>
<reference evidence="2 3" key="1">
    <citation type="submission" date="2019-04" db="EMBL/GenBank/DDBJ databases">
        <authorList>
            <person name="Li M."/>
            <person name="Gao C."/>
        </authorList>
    </citation>
    <scope>NUCLEOTIDE SEQUENCE [LARGE SCALE GENOMIC DNA]</scope>
    <source>
        <strain evidence="2 3">BGMRC 2031</strain>
    </source>
</reference>
<accession>A0ABY2SUS4</accession>
<dbReference type="Proteomes" id="UP000305202">
    <property type="component" value="Unassembled WGS sequence"/>
</dbReference>
<dbReference type="EMBL" id="SZPQ01000001">
    <property type="protein sequence ID" value="TKI08886.1"/>
    <property type="molecule type" value="Genomic_DNA"/>
</dbReference>
<protein>
    <submittedName>
        <fullName evidence="2">Uncharacterized protein</fullName>
    </submittedName>
</protein>
<evidence type="ECO:0000313" key="3">
    <source>
        <dbReference type="Proteomes" id="UP000305202"/>
    </source>
</evidence>
<keyword evidence="3" id="KW-1185">Reference proteome</keyword>
<feature type="compositionally biased region" description="Polar residues" evidence="1">
    <location>
        <begin position="1"/>
        <end position="12"/>
    </location>
</feature>
<dbReference type="RefSeq" id="WP_136988247.1">
    <property type="nucleotide sequence ID" value="NZ_SZPQ01000001.1"/>
</dbReference>
<organism evidence="2 3">
    <name type="scientific">Martelella alba</name>
    <dbReference type="NCBI Taxonomy" id="2590451"/>
    <lineage>
        <taxon>Bacteria</taxon>
        <taxon>Pseudomonadati</taxon>
        <taxon>Pseudomonadota</taxon>
        <taxon>Alphaproteobacteria</taxon>
        <taxon>Hyphomicrobiales</taxon>
        <taxon>Aurantimonadaceae</taxon>
        <taxon>Martelella</taxon>
    </lineage>
</organism>
<evidence type="ECO:0000256" key="1">
    <source>
        <dbReference type="SAM" id="MobiDB-lite"/>
    </source>
</evidence>
<comment type="caution">
    <text evidence="2">The sequence shown here is derived from an EMBL/GenBank/DDBJ whole genome shotgun (WGS) entry which is preliminary data.</text>
</comment>
<sequence length="515" mass="54053">MRHSEQSASSASPLVMSLTGLSVPPSAERSSAGRDKAPDGAPVACMEALIRQWDALEGHMLSPLSRHELAQAEQMRDGAEKLLMDGPRAPLSAAAASGVPLLLGMRLALLGNAAAGLMERGRILLDYIGDVLANDERIFSSDRARRAGNVLAVATRTGVIVALTTVLRQMVGFVLERHLQGLDGADAHHCRMISGIGSLLLGPALNLAGVLRDERTGTATTASRCSRMGVLLLSSLAILTAAVYQPQRILGATLASVGPQMACYTLARDILQTFFPLRGDSGMNGDGLVCASVLYGIAQMLLSEGLLRLAPRSGAEFLISSAARAADLAPAAAAALALAEPDLLHDLLRSAMNSAVEVFDELQRPFWMRYFAADPQDRPEPEKAALMSGLHTASAQGMTAKDNALPPERAGMRIGLARPRVGSGNWPTSAQFADNLLTTSAMRTSIFEAVVAISATIAVALENTSLCKDERYHAVSLLVGGLVTLAYPGFAGAHLTCEPSGSATRENTDITGASQ</sequence>
<proteinExistence type="predicted"/>
<feature type="region of interest" description="Disordered" evidence="1">
    <location>
        <begin position="1"/>
        <end position="40"/>
    </location>
</feature>